<keyword evidence="1" id="KW-0808">Transferase</keyword>
<accession>A0A7J4J4M8</accession>
<dbReference type="GO" id="GO:0016740">
    <property type="term" value="F:transferase activity"/>
    <property type="evidence" value="ECO:0007669"/>
    <property type="project" value="UniProtKB-KW"/>
</dbReference>
<dbReference type="AlphaFoldDB" id="A0A7J4J4M8"/>
<evidence type="ECO:0000313" key="1">
    <source>
        <dbReference type="EMBL" id="HIH10176.1"/>
    </source>
</evidence>
<organism evidence="1 2">
    <name type="scientific">Candidatus Iainarchaeum sp</name>
    <dbReference type="NCBI Taxonomy" id="3101447"/>
    <lineage>
        <taxon>Archaea</taxon>
        <taxon>Candidatus Iainarchaeota</taxon>
        <taxon>Candidatus Iainarchaeia</taxon>
        <taxon>Candidatus Iainarchaeales</taxon>
        <taxon>Candidatus Iainarchaeaceae</taxon>
        <taxon>Candidatus Iainarchaeum</taxon>
    </lineage>
</organism>
<protein>
    <submittedName>
        <fullName evidence="1">Nucleotidyl transferase AbiEii/AbiGii toxin family protein</fullName>
    </submittedName>
</protein>
<sequence>MIPPEMINLIGSELGAKNITYIEKDLYLQGLLLELEKSRYFREKFTFKGGTCLTKAYFGYYRFSEDLDFTWIRQEDFKAKSEKAVRRMLSGEITQLLELYESAAKRLGLDFLPHKHERRYTEFGSSNRFATFKFWYKASDSSEAFIKIQVNFLEELIEKPVKMPLLPLTPQLSESLGLEYPQYCALATKTAMLYCYTLKEIGAEKARAMLTRRGFKARDIIDLYYLSTKGITIQTEKQAIIRKTIFMLKYLKYKENLKKKKFEGQFTLGTEEKLMLTKPDTNMQQFADMTLQELSRLAQEVRAAAFAQTRTTSSTL</sequence>
<proteinExistence type="predicted"/>
<dbReference type="EMBL" id="DUGC01000094">
    <property type="protein sequence ID" value="HIH10176.1"/>
    <property type="molecule type" value="Genomic_DNA"/>
</dbReference>
<dbReference type="Proteomes" id="UP000565078">
    <property type="component" value="Unassembled WGS sequence"/>
</dbReference>
<reference evidence="2" key="1">
    <citation type="journal article" date="2020" name="bioRxiv">
        <title>A rank-normalized archaeal taxonomy based on genome phylogeny resolves widespread incomplete and uneven classifications.</title>
        <authorList>
            <person name="Rinke C."/>
            <person name="Chuvochina M."/>
            <person name="Mussig A.J."/>
            <person name="Chaumeil P.-A."/>
            <person name="Waite D.W."/>
            <person name="Whitman W.B."/>
            <person name="Parks D.H."/>
            <person name="Hugenholtz P."/>
        </authorList>
    </citation>
    <scope>NUCLEOTIDE SEQUENCE [LARGE SCALE GENOMIC DNA]</scope>
</reference>
<dbReference type="InterPro" id="IPR014942">
    <property type="entry name" value="AbiEii"/>
</dbReference>
<evidence type="ECO:0000313" key="2">
    <source>
        <dbReference type="Proteomes" id="UP000565078"/>
    </source>
</evidence>
<dbReference type="Gene3D" id="3.10.450.620">
    <property type="entry name" value="JHP933, nucleotidyltransferase-like core domain"/>
    <property type="match status" value="1"/>
</dbReference>
<gene>
    <name evidence="1" type="ORF">HA254_05935</name>
</gene>
<name>A0A7J4J4M8_9ARCH</name>
<comment type="caution">
    <text evidence="1">The sequence shown here is derived from an EMBL/GenBank/DDBJ whole genome shotgun (WGS) entry which is preliminary data.</text>
</comment>
<dbReference type="Pfam" id="PF08843">
    <property type="entry name" value="AbiEii"/>
    <property type="match status" value="1"/>
</dbReference>